<name>A0A2L2DKS8_MIMIV</name>
<dbReference type="EMBL" id="MG602507">
    <property type="protein sequence ID" value="AVG46766.1"/>
    <property type="molecule type" value="Genomic_DNA"/>
</dbReference>
<reference evidence="1" key="1">
    <citation type="journal article" date="2017" name="Front. Microbiol.">
        <title>Genome Characterization of the First Mimiviruses of Lineage C Isolated in Brazil.</title>
        <authorList>
            <person name="Assis F.L."/>
            <person name="Franco-Luiz A.P.M."/>
            <person name="Dos Santos R.N."/>
            <person name="Campos F.S."/>
            <person name="Dornas F.P."/>
            <person name="Borato P.V.M."/>
            <person name="Franco A.C."/>
            <person name="Abrahao J.S."/>
            <person name="Colson P."/>
            <person name="Scola B."/>
        </authorList>
    </citation>
    <scope>NUCLEOTIDE SEQUENCE [LARGE SCALE GENOMIC DNA]</scope>
</reference>
<protein>
    <submittedName>
        <fullName evidence="1">Uncharacterized protein</fullName>
    </submittedName>
</protein>
<evidence type="ECO:0000313" key="1">
    <source>
        <dbReference type="EMBL" id="AVG46766.1"/>
    </source>
</evidence>
<accession>A0A2L2DKS8</accession>
<sequence length="60" mass="7299">MEIDASIKTIICCDEISKSIITLQWEDFWPEIQMYHFDKNQNYIKNNSPNYFLDQKLIIR</sequence>
<organismHost>
    <name type="scientific">Acanthamoeba polyphaga</name>
    <name type="common">Amoeba</name>
    <dbReference type="NCBI Taxonomy" id="5757"/>
</organismHost>
<proteinExistence type="predicted"/>
<organism evidence="1">
    <name type="scientific">Acanthamoeba polyphaga mimivirus</name>
    <name type="common">APMV</name>
    <dbReference type="NCBI Taxonomy" id="212035"/>
    <lineage>
        <taxon>Viruses</taxon>
        <taxon>Varidnaviria</taxon>
        <taxon>Bamfordvirae</taxon>
        <taxon>Nucleocytoviricota</taxon>
        <taxon>Megaviricetes</taxon>
        <taxon>Imitervirales</taxon>
        <taxon>Mimiviridae</taxon>
        <taxon>Megamimivirinae</taxon>
        <taxon>Mimivirus</taxon>
        <taxon>Mimivirus bradfordmassiliense</taxon>
    </lineage>
</organism>
<dbReference type="Proteomes" id="UP000280369">
    <property type="component" value="Segment"/>
</dbReference>